<dbReference type="EMBL" id="QMIE01000008">
    <property type="protein sequence ID" value="TVM17096.1"/>
    <property type="molecule type" value="Genomic_DNA"/>
</dbReference>
<keyword evidence="5" id="KW-0255">Endonuclease</keyword>
<dbReference type="PANTHER" id="PTHR43140:SF1">
    <property type="entry name" value="TYPE I RESTRICTION ENZYME ECOKI SPECIFICITY SUBUNIT"/>
    <property type="match status" value="1"/>
</dbReference>
<dbReference type="GO" id="GO:0004519">
    <property type="term" value="F:endonuclease activity"/>
    <property type="evidence" value="ECO:0007669"/>
    <property type="project" value="UniProtKB-KW"/>
</dbReference>
<dbReference type="GO" id="GO:0003677">
    <property type="term" value="F:DNA binding"/>
    <property type="evidence" value="ECO:0007669"/>
    <property type="project" value="UniProtKB-KW"/>
</dbReference>
<comment type="caution">
    <text evidence="5">The sequence shown here is derived from an EMBL/GenBank/DDBJ whole genome shotgun (WGS) entry which is preliminary data.</text>
</comment>
<reference evidence="5 6" key="1">
    <citation type="submission" date="2018-06" db="EMBL/GenBank/DDBJ databases">
        <title>Complete genome of Desulfovibrio indonesiensis P37SLT.</title>
        <authorList>
            <person name="Crispim J.S."/>
            <person name="Vidigal P.M.P."/>
            <person name="Silva L.C.F."/>
            <person name="Laguardia C.N."/>
            <person name="Araujo L.C."/>
            <person name="Dias R.S."/>
            <person name="Sousa M.P."/>
            <person name="Paula S.O."/>
            <person name="Silva C."/>
        </authorList>
    </citation>
    <scope>NUCLEOTIDE SEQUENCE [LARGE SCALE GENOMIC DNA]</scope>
    <source>
        <strain evidence="5 6">P37SLT</strain>
    </source>
</reference>
<dbReference type="Gene3D" id="1.10.287.1120">
    <property type="entry name" value="Bipartite methylase S protein"/>
    <property type="match status" value="1"/>
</dbReference>
<dbReference type="InterPro" id="IPR044946">
    <property type="entry name" value="Restrct_endonuc_typeI_TRD_sf"/>
</dbReference>
<evidence type="ECO:0000256" key="2">
    <source>
        <dbReference type="ARBA" id="ARBA00022747"/>
    </source>
</evidence>
<keyword evidence="5" id="KW-0540">Nuclease</keyword>
<keyword evidence="3" id="KW-0238">DNA-binding</keyword>
<dbReference type="OrthoDB" id="512700at2"/>
<dbReference type="InterPro" id="IPR000055">
    <property type="entry name" value="Restrct_endonuc_typeI_TRD"/>
</dbReference>
<keyword evidence="6" id="KW-1185">Reference proteome</keyword>
<evidence type="ECO:0000313" key="5">
    <source>
        <dbReference type="EMBL" id="TVM17096.1"/>
    </source>
</evidence>
<dbReference type="Proteomes" id="UP000448292">
    <property type="component" value="Unassembled WGS sequence"/>
</dbReference>
<gene>
    <name evidence="5" type="ORF">DPQ33_09865</name>
</gene>
<evidence type="ECO:0000313" key="6">
    <source>
        <dbReference type="Proteomes" id="UP000448292"/>
    </source>
</evidence>
<evidence type="ECO:0000259" key="4">
    <source>
        <dbReference type="Pfam" id="PF01420"/>
    </source>
</evidence>
<organism evidence="5 6">
    <name type="scientific">Oceanidesulfovibrio indonesiensis</name>
    <dbReference type="NCBI Taxonomy" id="54767"/>
    <lineage>
        <taxon>Bacteria</taxon>
        <taxon>Pseudomonadati</taxon>
        <taxon>Thermodesulfobacteriota</taxon>
        <taxon>Desulfovibrionia</taxon>
        <taxon>Desulfovibrionales</taxon>
        <taxon>Desulfovibrionaceae</taxon>
        <taxon>Oceanidesulfovibrio</taxon>
    </lineage>
</organism>
<proteinExistence type="inferred from homology"/>
<dbReference type="InterPro" id="IPR051212">
    <property type="entry name" value="Type-I_RE_S_subunit"/>
</dbReference>
<evidence type="ECO:0000256" key="3">
    <source>
        <dbReference type="ARBA" id="ARBA00023125"/>
    </source>
</evidence>
<evidence type="ECO:0000256" key="1">
    <source>
        <dbReference type="ARBA" id="ARBA00010923"/>
    </source>
</evidence>
<dbReference type="RefSeq" id="WP_144303054.1">
    <property type="nucleotide sequence ID" value="NZ_QMIE01000008.1"/>
</dbReference>
<dbReference type="Pfam" id="PF01420">
    <property type="entry name" value="Methylase_S"/>
    <property type="match status" value="1"/>
</dbReference>
<dbReference type="PANTHER" id="PTHR43140">
    <property type="entry name" value="TYPE-1 RESTRICTION ENZYME ECOKI SPECIFICITY PROTEIN"/>
    <property type="match status" value="1"/>
</dbReference>
<dbReference type="Gene3D" id="3.90.220.20">
    <property type="entry name" value="DNA methylase specificity domains"/>
    <property type="match status" value="2"/>
</dbReference>
<accession>A0A7M3ME53</accession>
<protein>
    <submittedName>
        <fullName evidence="5">Restriction endonuclease subunit S</fullName>
    </submittedName>
</protein>
<dbReference type="GO" id="GO:0009307">
    <property type="term" value="P:DNA restriction-modification system"/>
    <property type="evidence" value="ECO:0007669"/>
    <property type="project" value="UniProtKB-KW"/>
</dbReference>
<keyword evidence="5" id="KW-0378">Hydrolase</keyword>
<sequence>MGKYTAYPEYKDSGVEWLGKVPTHWELVRNIGLFEERNEKGSPDAELLAVTILYGVLKQSDLAEITDRKNTASDDKSNYKLVREGDLVYNKMRMWQGAIGISPQDGIVSPAYIVLKPSTEINNRFFFYQFKTPGFISESGRFSYGLCDDMNSLRYKDFRSIYSIVPPQEEQTQIAAFLDHETAKIDRLIAKQEELIALLQEKRQAVISHAVTKGLDPNAPMKDSGVEWLGEVPAHWEVKKIKHITKSIEQGWSPQCESEPANGDAWGVLKVGCVNGGVFNSAENKKLPETMAPRPDYALKAGDLLISRANTKDLVGSAAVVQHDHPNLMLCDKLYRLRLIDSVIPHWVAFYLGTSNARERIELEATGASHSMQNIGQDTIKDIHCPVPPKGEADSILNCLSSKLSSLRNVEKKASTAIALLQERHTALISAAVTGKIDVREWGREVQA</sequence>
<comment type="similarity">
    <text evidence="1">Belongs to the type-I restriction system S methylase family.</text>
</comment>
<dbReference type="SUPFAM" id="SSF116734">
    <property type="entry name" value="DNA methylase specificity domain"/>
    <property type="match status" value="2"/>
</dbReference>
<dbReference type="AlphaFoldDB" id="A0A7M3ME53"/>
<dbReference type="CDD" id="cd17261">
    <property type="entry name" value="RMtype1_S_EcoKI-TRD2-CR2_like"/>
    <property type="match status" value="1"/>
</dbReference>
<feature type="domain" description="Type I restriction modification DNA specificity" evidence="4">
    <location>
        <begin position="24"/>
        <end position="186"/>
    </location>
</feature>
<name>A0A7M3ME53_9BACT</name>
<keyword evidence="2" id="KW-0680">Restriction system</keyword>